<keyword evidence="2" id="KW-1185">Reference proteome</keyword>
<name>A0A182NXZ1_9DIPT</name>
<proteinExistence type="predicted"/>
<dbReference type="EnsemblMetazoa" id="ADIR014706-RA">
    <property type="protein sequence ID" value="ADIR014706-PA"/>
    <property type="gene ID" value="ADIR014706"/>
</dbReference>
<sequence length="82" mass="9154">CAHAARPVRNIRLFSVAPFASSERSALFGVLFSEANHIKHGRRLCCNCKGASCEKTTSSRCTNRGGFRILLWKGMRVKLLKM</sequence>
<dbReference type="VEuPathDB" id="VectorBase:ADIR014706"/>
<protein>
    <submittedName>
        <fullName evidence="1">Uncharacterized protein</fullName>
    </submittedName>
</protein>
<evidence type="ECO:0000313" key="2">
    <source>
        <dbReference type="Proteomes" id="UP000075884"/>
    </source>
</evidence>
<evidence type="ECO:0000313" key="1">
    <source>
        <dbReference type="EnsemblMetazoa" id="ADIR014706-PA"/>
    </source>
</evidence>
<accession>A0A182NXZ1</accession>
<dbReference type="AlphaFoldDB" id="A0A182NXZ1"/>
<reference evidence="2" key="1">
    <citation type="submission" date="2013-03" db="EMBL/GenBank/DDBJ databases">
        <title>The Genome Sequence of Anopheles dirus WRAIR2.</title>
        <authorList>
            <consortium name="The Broad Institute Genomics Platform"/>
            <person name="Neafsey D.E."/>
            <person name="Walton C."/>
            <person name="Walker B."/>
            <person name="Young S.K."/>
            <person name="Zeng Q."/>
            <person name="Gargeya S."/>
            <person name="Fitzgerald M."/>
            <person name="Haas B."/>
            <person name="Abouelleil A."/>
            <person name="Allen A.W."/>
            <person name="Alvarado L."/>
            <person name="Arachchi H.M."/>
            <person name="Berlin A.M."/>
            <person name="Chapman S.B."/>
            <person name="Gainer-Dewar J."/>
            <person name="Goldberg J."/>
            <person name="Griggs A."/>
            <person name="Gujja S."/>
            <person name="Hansen M."/>
            <person name="Howarth C."/>
            <person name="Imamovic A."/>
            <person name="Ireland A."/>
            <person name="Larimer J."/>
            <person name="McCowan C."/>
            <person name="Murphy C."/>
            <person name="Pearson M."/>
            <person name="Poon T.W."/>
            <person name="Priest M."/>
            <person name="Roberts A."/>
            <person name="Saif S."/>
            <person name="Shea T."/>
            <person name="Sisk P."/>
            <person name="Sykes S."/>
            <person name="Wortman J."/>
            <person name="Nusbaum C."/>
            <person name="Birren B."/>
        </authorList>
    </citation>
    <scope>NUCLEOTIDE SEQUENCE [LARGE SCALE GENOMIC DNA]</scope>
    <source>
        <strain evidence="2">WRAIR2</strain>
    </source>
</reference>
<dbReference type="Proteomes" id="UP000075884">
    <property type="component" value="Unassembled WGS sequence"/>
</dbReference>
<organism evidence="1 2">
    <name type="scientific">Anopheles dirus</name>
    <dbReference type="NCBI Taxonomy" id="7168"/>
    <lineage>
        <taxon>Eukaryota</taxon>
        <taxon>Metazoa</taxon>
        <taxon>Ecdysozoa</taxon>
        <taxon>Arthropoda</taxon>
        <taxon>Hexapoda</taxon>
        <taxon>Insecta</taxon>
        <taxon>Pterygota</taxon>
        <taxon>Neoptera</taxon>
        <taxon>Endopterygota</taxon>
        <taxon>Diptera</taxon>
        <taxon>Nematocera</taxon>
        <taxon>Culicoidea</taxon>
        <taxon>Culicidae</taxon>
        <taxon>Anophelinae</taxon>
        <taxon>Anopheles</taxon>
    </lineage>
</organism>
<reference evidence="1" key="2">
    <citation type="submission" date="2020-05" db="UniProtKB">
        <authorList>
            <consortium name="EnsemblMetazoa"/>
        </authorList>
    </citation>
    <scope>IDENTIFICATION</scope>
    <source>
        <strain evidence="1">WRAIR2</strain>
    </source>
</reference>